<evidence type="ECO:0000256" key="1">
    <source>
        <dbReference type="SAM" id="MobiDB-lite"/>
    </source>
</evidence>
<dbReference type="VEuPathDB" id="FungiDB:JI435_046140"/>
<dbReference type="RefSeq" id="XP_001795027.1">
    <property type="nucleotide sequence ID" value="XM_001794975.1"/>
</dbReference>
<dbReference type="KEGG" id="pno:SNOG_04614"/>
<protein>
    <submittedName>
        <fullName evidence="2">Uncharacterized protein</fullName>
    </submittedName>
</protein>
<dbReference type="OrthoDB" id="3669272at2759"/>
<proteinExistence type="predicted"/>
<feature type="region of interest" description="Disordered" evidence="1">
    <location>
        <begin position="1"/>
        <end position="25"/>
    </location>
</feature>
<feature type="compositionally biased region" description="Basic residues" evidence="1">
    <location>
        <begin position="98"/>
        <end position="119"/>
    </location>
</feature>
<evidence type="ECO:0000313" key="3">
    <source>
        <dbReference type="Proteomes" id="UP000663193"/>
    </source>
</evidence>
<name>A0A7U2I1N5_PHANO</name>
<organism evidence="2 3">
    <name type="scientific">Phaeosphaeria nodorum (strain SN15 / ATCC MYA-4574 / FGSC 10173)</name>
    <name type="common">Glume blotch fungus</name>
    <name type="synonym">Parastagonospora nodorum</name>
    <dbReference type="NCBI Taxonomy" id="321614"/>
    <lineage>
        <taxon>Eukaryota</taxon>
        <taxon>Fungi</taxon>
        <taxon>Dikarya</taxon>
        <taxon>Ascomycota</taxon>
        <taxon>Pezizomycotina</taxon>
        <taxon>Dothideomycetes</taxon>
        <taxon>Pleosporomycetidae</taxon>
        <taxon>Pleosporales</taxon>
        <taxon>Pleosporineae</taxon>
        <taxon>Phaeosphaeriaceae</taxon>
        <taxon>Parastagonospora</taxon>
    </lineage>
</organism>
<dbReference type="Proteomes" id="UP000663193">
    <property type="component" value="Chromosome 8"/>
</dbReference>
<accession>A0A7U2I1N5</accession>
<dbReference type="AlphaFoldDB" id="A0A7U2I1N5"/>
<sequence>MDISHPNNPPNWLPKSNYKATKHDPDFKHPLEPSCIPDGLSSDTICKYPGTFSTVVALTSTVQKTVSIEHMKKLLYFKHLPDIKVNKSVVVPQEKPRSKPRVSAKGKVTKPTAPKRAKKTAATTPAMKKILEELEEGAPVSALATVMATKATAPKRATKTAAAAAAAAAAATKSSEVEETAPVPPLTLSAAMASEDTAPKSATVEATPPRAFLAPTASTGAAGLGGEIVARAPVRAFDCAKPCLLHLADNGVQRVRISGATSEETEKNSELQAMGRLGGCNKLVFFDVKDGEIRGVRVDGEMYVRVTEVVID</sequence>
<feature type="region of interest" description="Disordered" evidence="1">
    <location>
        <begin position="91"/>
        <end position="123"/>
    </location>
</feature>
<dbReference type="EMBL" id="CP069030">
    <property type="protein sequence ID" value="QRC98563.1"/>
    <property type="molecule type" value="Genomic_DNA"/>
</dbReference>
<keyword evidence="3" id="KW-1185">Reference proteome</keyword>
<gene>
    <name evidence="2" type="ORF">JI435_046140</name>
</gene>
<reference evidence="3" key="1">
    <citation type="journal article" date="2021" name="BMC Genomics">
        <title>Chromosome-level genome assembly and manually-curated proteome of model necrotroph Parastagonospora nodorum Sn15 reveals a genome-wide trove of candidate effector homologs, and redundancy of virulence-related functions within an accessory chromosome.</title>
        <authorList>
            <person name="Bertazzoni S."/>
            <person name="Jones D.A.B."/>
            <person name="Phan H.T."/>
            <person name="Tan K.-C."/>
            <person name="Hane J.K."/>
        </authorList>
    </citation>
    <scope>NUCLEOTIDE SEQUENCE [LARGE SCALE GENOMIC DNA]</scope>
    <source>
        <strain evidence="3">SN15 / ATCC MYA-4574 / FGSC 10173)</strain>
    </source>
</reference>
<evidence type="ECO:0000313" key="2">
    <source>
        <dbReference type="EMBL" id="QRC98563.1"/>
    </source>
</evidence>